<comment type="cofactor">
    <cofactor evidence="1">
        <name>Mn(2+)</name>
        <dbReference type="ChEBI" id="CHEBI:29035"/>
    </cofactor>
</comment>
<feature type="binding site" evidence="7">
    <location>
        <position position="98"/>
    </location>
    <ligand>
        <name>Zn(2+)</name>
        <dbReference type="ChEBI" id="CHEBI:29105"/>
        <label>2</label>
    </ligand>
</feature>
<evidence type="ECO:0000259" key="9">
    <source>
        <dbReference type="Pfam" id="PF07687"/>
    </source>
</evidence>
<feature type="binding site" evidence="8">
    <location>
        <position position="220"/>
    </location>
    <ligand>
        <name>allantoate</name>
        <dbReference type="ChEBI" id="CHEBI:17536"/>
    </ligand>
</feature>
<evidence type="ECO:0000256" key="7">
    <source>
        <dbReference type="PIRSR" id="PIRSR001235-1"/>
    </source>
</evidence>
<evidence type="ECO:0000256" key="4">
    <source>
        <dbReference type="ARBA" id="ARBA00022723"/>
    </source>
</evidence>
<dbReference type="OrthoDB" id="9808195at2"/>
<organism evidence="10 11">
    <name type="scientific">Roseiarcus fermentans</name>
    <dbReference type="NCBI Taxonomy" id="1473586"/>
    <lineage>
        <taxon>Bacteria</taxon>
        <taxon>Pseudomonadati</taxon>
        <taxon>Pseudomonadota</taxon>
        <taxon>Alphaproteobacteria</taxon>
        <taxon>Hyphomicrobiales</taxon>
        <taxon>Roseiarcaceae</taxon>
        <taxon>Roseiarcus</taxon>
    </lineage>
</organism>
<dbReference type="NCBIfam" id="TIGR01879">
    <property type="entry name" value="hydantase"/>
    <property type="match status" value="1"/>
</dbReference>
<dbReference type="CDD" id="cd03884">
    <property type="entry name" value="M20_bAS"/>
    <property type="match status" value="1"/>
</dbReference>
<dbReference type="SUPFAM" id="SSF55031">
    <property type="entry name" value="Bacterial exopeptidase dimerisation domain"/>
    <property type="match status" value="1"/>
</dbReference>
<dbReference type="InterPro" id="IPR011650">
    <property type="entry name" value="Peptidase_M20_dimer"/>
</dbReference>
<evidence type="ECO:0000256" key="3">
    <source>
        <dbReference type="ARBA" id="ARBA00011738"/>
    </source>
</evidence>
<feature type="binding site" evidence="7">
    <location>
        <position position="87"/>
    </location>
    <ligand>
        <name>Zn(2+)</name>
        <dbReference type="ChEBI" id="CHEBI:29105"/>
        <label>1</label>
    </ligand>
</feature>
<feature type="binding site" evidence="8">
    <location>
        <position position="292"/>
    </location>
    <ligand>
        <name>allantoate</name>
        <dbReference type="ChEBI" id="CHEBI:17536"/>
    </ligand>
</feature>
<sequence length="414" mass="43161">MTSGLSEAERAAGSRLMARLAAFAAFTDEPGRLTRLFLSDAHRRAAAALIGWCAEAGIEARIDAAGNVVGRWEGRKAGAPALLVGSHIDTVRDAGRYDGNYGALAALAVVEDLARRGERLDHALEIVAFGDEEGGRWRTTLTGSRALAGDYPEDALDQKDSAGILMRDALARFGGDPDEALRLRADGVAAFIEAHIEQGPVLEAEGLPIGVVSAINGATRLEVGVDGVSGHAGATPMRLRRDAFAAAAEMALMIERRARGEADLVATVGRMEVWPGAANVIPGHAQFSIDIRAPLDPRREAALADIRAEIAAIARARGVVATAAITHEAGAFTCDPGVVSGLSAAVGSLGVPVRVLPSGAGHDAMAIGRFRPSGMLFVRCKGGISHNPLESITEEDCAFGLAALTRFVRAFRVG</sequence>
<dbReference type="Gene3D" id="3.40.630.10">
    <property type="entry name" value="Zn peptidases"/>
    <property type="match status" value="1"/>
</dbReference>
<dbReference type="Pfam" id="PF01546">
    <property type="entry name" value="Peptidase_M20"/>
    <property type="match status" value="1"/>
</dbReference>
<dbReference type="SUPFAM" id="SSF53187">
    <property type="entry name" value="Zn-dependent exopeptidases"/>
    <property type="match status" value="1"/>
</dbReference>
<dbReference type="InterPro" id="IPR001261">
    <property type="entry name" value="ArgE/DapE_CS"/>
</dbReference>
<comment type="subunit">
    <text evidence="3">Homodimer.</text>
</comment>
<evidence type="ECO:0000313" key="10">
    <source>
        <dbReference type="EMBL" id="RBP02004.1"/>
    </source>
</evidence>
<feature type="binding site" evidence="7">
    <location>
        <position position="386"/>
    </location>
    <ligand>
        <name>Zn(2+)</name>
        <dbReference type="ChEBI" id="CHEBI:29105"/>
        <label>2</label>
    </ligand>
</feature>
<dbReference type="InterPro" id="IPR010158">
    <property type="entry name" value="Amidase_Cbmase"/>
</dbReference>
<keyword evidence="11" id="KW-1185">Reference proteome</keyword>
<dbReference type="InterPro" id="IPR002933">
    <property type="entry name" value="Peptidase_M20"/>
</dbReference>
<dbReference type="PANTHER" id="PTHR32494">
    <property type="entry name" value="ALLANTOATE DEIMINASE-RELATED"/>
    <property type="match status" value="1"/>
</dbReference>
<evidence type="ECO:0000256" key="2">
    <source>
        <dbReference type="ARBA" id="ARBA00006153"/>
    </source>
</evidence>
<dbReference type="PROSITE" id="PS00758">
    <property type="entry name" value="ARGE_DAPE_CPG2_1"/>
    <property type="match status" value="1"/>
</dbReference>
<dbReference type="AlphaFoldDB" id="A0A366EI21"/>
<gene>
    <name evidence="10" type="ORF">DFR50_1561</name>
</gene>
<evidence type="ECO:0000256" key="1">
    <source>
        <dbReference type="ARBA" id="ARBA00001936"/>
    </source>
</evidence>
<feature type="binding site" evidence="8">
    <location>
        <position position="279"/>
    </location>
    <ligand>
        <name>allantoate</name>
        <dbReference type="ChEBI" id="CHEBI:17536"/>
    </ligand>
</feature>
<accession>A0A366EI21</accession>
<comment type="caution">
    <text evidence="10">The sequence shown here is derived from an EMBL/GenBank/DDBJ whole genome shotgun (WGS) entry which is preliminary data.</text>
</comment>
<dbReference type="PANTHER" id="PTHR32494:SF19">
    <property type="entry name" value="ALLANTOATE DEIMINASE-RELATED"/>
    <property type="match status" value="1"/>
</dbReference>
<feature type="binding site" evidence="7">
    <location>
        <position position="98"/>
    </location>
    <ligand>
        <name>Zn(2+)</name>
        <dbReference type="ChEBI" id="CHEBI:29105"/>
        <label>1</label>
    </ligand>
</feature>
<feature type="domain" description="Peptidase M20 dimerisation" evidence="9">
    <location>
        <begin position="216"/>
        <end position="314"/>
    </location>
</feature>
<dbReference type="InterPro" id="IPR036264">
    <property type="entry name" value="Bact_exopeptidase_dim_dom"/>
</dbReference>
<keyword evidence="4 7" id="KW-0479">Metal-binding</keyword>
<evidence type="ECO:0000256" key="6">
    <source>
        <dbReference type="ARBA" id="ARBA00023211"/>
    </source>
</evidence>
<feature type="binding site" evidence="7">
    <location>
        <position position="133"/>
    </location>
    <ligand>
        <name>Zn(2+)</name>
        <dbReference type="ChEBI" id="CHEBI:29105"/>
        <label>2</label>
    </ligand>
</feature>
<proteinExistence type="inferred from homology"/>
<dbReference type="GO" id="GO:0016813">
    <property type="term" value="F:hydrolase activity, acting on carbon-nitrogen (but not peptide) bonds, in linear amidines"/>
    <property type="evidence" value="ECO:0007669"/>
    <property type="project" value="InterPro"/>
</dbReference>
<keyword evidence="5" id="KW-0378">Hydrolase</keyword>
<name>A0A366EI21_9HYPH</name>
<dbReference type="Proteomes" id="UP000253529">
    <property type="component" value="Unassembled WGS sequence"/>
</dbReference>
<evidence type="ECO:0000313" key="11">
    <source>
        <dbReference type="Proteomes" id="UP000253529"/>
    </source>
</evidence>
<comment type="cofactor">
    <cofactor evidence="7">
        <name>Zn(2+)</name>
        <dbReference type="ChEBI" id="CHEBI:29105"/>
    </cofactor>
    <text evidence="7">Binds 2 Zn(2+) ions per subunit.</text>
</comment>
<feature type="binding site" evidence="7">
    <location>
        <position position="195"/>
    </location>
    <ligand>
        <name>Zn(2+)</name>
        <dbReference type="ChEBI" id="CHEBI:29105"/>
        <label>1</label>
    </ligand>
</feature>
<dbReference type="RefSeq" id="WP_113893725.1">
    <property type="nucleotide sequence ID" value="NZ_QNRK01000056.1"/>
</dbReference>
<protein>
    <submittedName>
        <fullName evidence="10">Allantoate deiminase</fullName>
    </submittedName>
</protein>
<evidence type="ECO:0000256" key="5">
    <source>
        <dbReference type="ARBA" id="ARBA00022801"/>
    </source>
</evidence>
<dbReference type="PIRSF" id="PIRSF001235">
    <property type="entry name" value="Amidase_carbamoylase"/>
    <property type="match status" value="1"/>
</dbReference>
<dbReference type="NCBIfam" id="NF006775">
    <property type="entry name" value="PRK09290.2-5"/>
    <property type="match status" value="1"/>
</dbReference>
<dbReference type="EMBL" id="QNRK01000056">
    <property type="protein sequence ID" value="RBP02004.1"/>
    <property type="molecule type" value="Genomic_DNA"/>
</dbReference>
<dbReference type="Pfam" id="PF07687">
    <property type="entry name" value="M20_dimer"/>
    <property type="match status" value="1"/>
</dbReference>
<evidence type="ECO:0000256" key="8">
    <source>
        <dbReference type="PIRSR" id="PIRSR001235-2"/>
    </source>
</evidence>
<dbReference type="Gene3D" id="3.30.70.360">
    <property type="match status" value="1"/>
</dbReference>
<keyword evidence="6" id="KW-0464">Manganese</keyword>
<comment type="similarity">
    <text evidence="2">Belongs to the peptidase M20 family.</text>
</comment>
<reference evidence="10 11" key="1">
    <citation type="submission" date="2018-06" db="EMBL/GenBank/DDBJ databases">
        <title>Genomic Encyclopedia of Type Strains, Phase IV (KMG-IV): sequencing the most valuable type-strain genomes for metagenomic binning, comparative biology and taxonomic classification.</title>
        <authorList>
            <person name="Goeker M."/>
        </authorList>
    </citation>
    <scope>NUCLEOTIDE SEQUENCE [LARGE SCALE GENOMIC DNA]</scope>
    <source>
        <strain evidence="10 11">DSM 24875</strain>
    </source>
</reference>
<keyword evidence="7" id="KW-0862">Zinc</keyword>
<dbReference type="GO" id="GO:0046872">
    <property type="term" value="F:metal ion binding"/>
    <property type="evidence" value="ECO:0007669"/>
    <property type="project" value="UniProtKB-KW"/>
</dbReference>